<protein>
    <submittedName>
        <fullName evidence="1">Uncharacterized protein</fullName>
    </submittedName>
</protein>
<proteinExistence type="predicted"/>
<name>A0A383BIH8_9ZZZZ</name>
<accession>A0A383BIH8</accession>
<dbReference type="AlphaFoldDB" id="A0A383BIH8"/>
<gene>
    <name evidence="1" type="ORF">METZ01_LOCUS472533</name>
</gene>
<organism evidence="1">
    <name type="scientific">marine metagenome</name>
    <dbReference type="NCBI Taxonomy" id="408172"/>
    <lineage>
        <taxon>unclassified sequences</taxon>
        <taxon>metagenomes</taxon>
        <taxon>ecological metagenomes</taxon>
    </lineage>
</organism>
<reference evidence="1" key="1">
    <citation type="submission" date="2018-05" db="EMBL/GenBank/DDBJ databases">
        <authorList>
            <person name="Lanie J.A."/>
            <person name="Ng W.-L."/>
            <person name="Kazmierczak K.M."/>
            <person name="Andrzejewski T.M."/>
            <person name="Davidsen T.M."/>
            <person name="Wayne K.J."/>
            <person name="Tettelin H."/>
            <person name="Glass J.I."/>
            <person name="Rusch D."/>
            <person name="Podicherti R."/>
            <person name="Tsui H.-C.T."/>
            <person name="Winkler M.E."/>
        </authorList>
    </citation>
    <scope>NUCLEOTIDE SEQUENCE</scope>
</reference>
<evidence type="ECO:0000313" key="1">
    <source>
        <dbReference type="EMBL" id="SVE19679.1"/>
    </source>
</evidence>
<dbReference type="EMBL" id="UINC01200681">
    <property type="protein sequence ID" value="SVE19679.1"/>
    <property type="molecule type" value="Genomic_DNA"/>
</dbReference>
<sequence length="192" mass="21221">MGLRHGGNEGANYKPNYNSLMNYQYQFYGVDTNCTIPGNGKLDYSHGTRPSLNEYDLDESAGICEDSAPVNALWKVDWNDDGDFDDDNLALNIDGKWGEHDGYTYCQDNGSWCVVTGIQNTNGTVLTDHNDWANIVYTGISDSDGFNANPLIIAEDPVEDILRQSSEPELEPELLIIDPTQIQIPTGRPPGN</sequence>